<gene>
    <name evidence="2" type="ORF">EHYA_00074</name>
</gene>
<reference evidence="2 3" key="1">
    <citation type="submission" date="2018-12" db="EMBL/GenBank/DDBJ databases">
        <title>Draft genome sequence of Embleya hyalina NBRC 13850T.</title>
        <authorList>
            <person name="Komaki H."/>
            <person name="Hosoyama A."/>
            <person name="Kimura A."/>
            <person name="Ichikawa N."/>
            <person name="Tamura T."/>
        </authorList>
    </citation>
    <scope>NUCLEOTIDE SEQUENCE [LARGE SCALE GENOMIC DNA]</scope>
    <source>
        <strain evidence="2 3">NBRC 13850</strain>
    </source>
</reference>
<comment type="caution">
    <text evidence="2">The sequence shown here is derived from an EMBL/GenBank/DDBJ whole genome shotgun (WGS) entry which is preliminary data.</text>
</comment>
<dbReference type="EMBL" id="BIFH01000013">
    <property type="protein sequence ID" value="GCD92436.1"/>
    <property type="molecule type" value="Genomic_DNA"/>
</dbReference>
<dbReference type="Proteomes" id="UP000286931">
    <property type="component" value="Unassembled WGS sequence"/>
</dbReference>
<name>A0A401YCY7_9ACTN</name>
<accession>A0A401YCY7</accession>
<feature type="region of interest" description="Disordered" evidence="1">
    <location>
        <begin position="1"/>
        <end position="25"/>
    </location>
</feature>
<dbReference type="AlphaFoldDB" id="A0A401YCY7"/>
<evidence type="ECO:0000256" key="1">
    <source>
        <dbReference type="SAM" id="MobiDB-lite"/>
    </source>
</evidence>
<feature type="compositionally biased region" description="Low complexity" evidence="1">
    <location>
        <begin position="7"/>
        <end position="22"/>
    </location>
</feature>
<keyword evidence="3" id="KW-1185">Reference proteome</keyword>
<protein>
    <submittedName>
        <fullName evidence="2">Uncharacterized protein</fullName>
    </submittedName>
</protein>
<sequence length="48" mass="5321">MSGWMSTANRRATPAAYPRTAAGTMSPRARLTRRLFIDLRRSAGSLCH</sequence>
<evidence type="ECO:0000313" key="2">
    <source>
        <dbReference type="EMBL" id="GCD92436.1"/>
    </source>
</evidence>
<evidence type="ECO:0000313" key="3">
    <source>
        <dbReference type="Proteomes" id="UP000286931"/>
    </source>
</evidence>
<proteinExistence type="predicted"/>
<organism evidence="2 3">
    <name type="scientific">Embleya hyalina</name>
    <dbReference type="NCBI Taxonomy" id="516124"/>
    <lineage>
        <taxon>Bacteria</taxon>
        <taxon>Bacillati</taxon>
        <taxon>Actinomycetota</taxon>
        <taxon>Actinomycetes</taxon>
        <taxon>Kitasatosporales</taxon>
        <taxon>Streptomycetaceae</taxon>
        <taxon>Embleya</taxon>
    </lineage>
</organism>